<evidence type="ECO:0000256" key="3">
    <source>
        <dbReference type="PROSITE-ProRule" id="PRU00023"/>
    </source>
</evidence>
<proteinExistence type="predicted"/>
<dbReference type="InterPro" id="IPR036770">
    <property type="entry name" value="Ankyrin_rpt-contain_sf"/>
</dbReference>
<evidence type="ECO:0000313" key="5">
    <source>
        <dbReference type="EMBL" id="CDW72228.1"/>
    </source>
</evidence>
<dbReference type="PROSITE" id="PS50297">
    <property type="entry name" value="ANK_REP_REGION"/>
    <property type="match status" value="1"/>
</dbReference>
<dbReference type="PROSITE" id="PS50088">
    <property type="entry name" value="ANK_REPEAT"/>
    <property type="match status" value="2"/>
</dbReference>
<keyword evidence="1" id="KW-0677">Repeat</keyword>
<feature type="compositionally biased region" description="Polar residues" evidence="4">
    <location>
        <begin position="185"/>
        <end position="211"/>
    </location>
</feature>
<evidence type="ECO:0000256" key="1">
    <source>
        <dbReference type="ARBA" id="ARBA00022737"/>
    </source>
</evidence>
<feature type="region of interest" description="Disordered" evidence="4">
    <location>
        <begin position="181"/>
        <end position="211"/>
    </location>
</feature>
<dbReference type="Proteomes" id="UP000039865">
    <property type="component" value="Unassembled WGS sequence"/>
</dbReference>
<dbReference type="Gene3D" id="1.25.40.20">
    <property type="entry name" value="Ankyrin repeat-containing domain"/>
    <property type="match status" value="1"/>
</dbReference>
<dbReference type="Pfam" id="PF12796">
    <property type="entry name" value="Ank_2"/>
    <property type="match status" value="1"/>
</dbReference>
<keyword evidence="2 3" id="KW-0040">ANK repeat</keyword>
<evidence type="ECO:0000313" key="6">
    <source>
        <dbReference type="Proteomes" id="UP000039865"/>
    </source>
</evidence>
<evidence type="ECO:0000256" key="2">
    <source>
        <dbReference type="ARBA" id="ARBA00023043"/>
    </source>
</evidence>
<protein>
    <submittedName>
        <fullName evidence="5">Ankyrin repeat-containing protein</fullName>
    </submittedName>
</protein>
<sequence length="769" mass="90284">MMTPKKSPKLPYLSIKHQGSNKVLLVAKSQKQQSNLFSMKDIQSVEHVRMSHQIKIANDINKEMLFSPSKEISYMLTNETSNEYGLIQNQRSRHSNQQISLSSSQNVAKQFNSKVLRYKSNANNEGERKRSKYYEDFEQYEDYDRADLGTAELQQKTTVERLNTRQFVDQFRHKSITLEKKRNLTKQTQQEHGSLIEESQSSLETDNNIESENNSPLLMKFVKSGNNLQNLLQHEKTQTRINQFQLNAGGITVGIGNAYIESEGQNNISKKAQQRMLKTITQFKVNRNITDINEVKSRLDLSKVKFLDKVSQQDEIGQQTSYYRQDTRRNLDLKRVPKLAQKYQSETLTRIERSRSIKVLNEATYHDIKQLTQNDIMNYQLSEKQPQKIKPLSEIEQQELEDEQFALHSIENLKRKVSIKAIMQENAKKQENFERIYERGRPKVQTYIQKLYEMRLENKRNSRLEKQLRLQPLKISSSELCLDEYQQKSQNLTQTANSTLSKFSKIFSPIRHQINSQDKMKQLIKQKLSKYTTRMMQSNKLQREEKLKYNKSKILLQQFQPFNLEKYYFIQEVINCVNNMKQMQMTIDDIVKGRANPKCQFSKGNLSREFFQAIKEGQVQKVQQFLNYDRFLIYEHDSLKETPLHWAAKRNYSDIVQLLIQEGSKINTQDLGGRTPLFIACKFNHMNSAKMLLAAKANPRIRTCSGLEPFEATTNYKLKGFIAKAKLLHICLPMVHHKKRQQVWEYEGIRYFISSDSTLIDEFVDMIKV</sequence>
<dbReference type="InterPro" id="IPR002110">
    <property type="entry name" value="Ankyrin_rpt"/>
</dbReference>
<dbReference type="EMBL" id="CCKQ01001127">
    <property type="protein sequence ID" value="CDW72228.1"/>
    <property type="molecule type" value="Genomic_DNA"/>
</dbReference>
<gene>
    <name evidence="5" type="primary">Contig15649.g16670</name>
    <name evidence="5" type="ORF">STYLEM_1185</name>
</gene>
<dbReference type="AlphaFoldDB" id="A0A077ZQM9"/>
<accession>A0A077ZQM9</accession>
<dbReference type="GO" id="GO:0085020">
    <property type="term" value="P:protein K6-linked ubiquitination"/>
    <property type="evidence" value="ECO:0007669"/>
    <property type="project" value="TreeGrafter"/>
</dbReference>
<dbReference type="SUPFAM" id="SSF48403">
    <property type="entry name" value="Ankyrin repeat"/>
    <property type="match status" value="1"/>
</dbReference>
<dbReference type="OrthoDB" id="313274at2759"/>
<dbReference type="GO" id="GO:0004842">
    <property type="term" value="F:ubiquitin-protein transferase activity"/>
    <property type="evidence" value="ECO:0007669"/>
    <property type="project" value="TreeGrafter"/>
</dbReference>
<feature type="repeat" description="ANK" evidence="3">
    <location>
        <begin position="639"/>
        <end position="671"/>
    </location>
</feature>
<feature type="repeat" description="ANK" evidence="3">
    <location>
        <begin position="672"/>
        <end position="704"/>
    </location>
</feature>
<organism evidence="5 6">
    <name type="scientific">Stylonychia lemnae</name>
    <name type="common">Ciliate</name>
    <dbReference type="NCBI Taxonomy" id="5949"/>
    <lineage>
        <taxon>Eukaryota</taxon>
        <taxon>Sar</taxon>
        <taxon>Alveolata</taxon>
        <taxon>Ciliophora</taxon>
        <taxon>Intramacronucleata</taxon>
        <taxon>Spirotrichea</taxon>
        <taxon>Stichotrichia</taxon>
        <taxon>Sporadotrichida</taxon>
        <taxon>Oxytrichidae</taxon>
        <taxon>Stylonychinae</taxon>
        <taxon>Stylonychia</taxon>
    </lineage>
</organism>
<evidence type="ECO:0000256" key="4">
    <source>
        <dbReference type="SAM" id="MobiDB-lite"/>
    </source>
</evidence>
<dbReference type="PANTHER" id="PTHR24171:SF8">
    <property type="entry name" value="BRCA1-ASSOCIATED RING DOMAIN PROTEIN 1"/>
    <property type="match status" value="1"/>
</dbReference>
<reference evidence="5 6" key="1">
    <citation type="submission" date="2014-06" db="EMBL/GenBank/DDBJ databases">
        <authorList>
            <person name="Swart Estienne"/>
        </authorList>
    </citation>
    <scope>NUCLEOTIDE SEQUENCE [LARGE SCALE GENOMIC DNA]</scope>
    <source>
        <strain evidence="5 6">130c</strain>
    </source>
</reference>
<keyword evidence="6" id="KW-1185">Reference proteome</keyword>
<dbReference type="SMART" id="SM00248">
    <property type="entry name" value="ANK"/>
    <property type="match status" value="2"/>
</dbReference>
<dbReference type="InParanoid" id="A0A077ZQM9"/>
<name>A0A077ZQM9_STYLE</name>
<dbReference type="PANTHER" id="PTHR24171">
    <property type="entry name" value="ANKYRIN REPEAT DOMAIN-CONTAINING PROTEIN 39-RELATED"/>
    <property type="match status" value="1"/>
</dbReference>